<dbReference type="OrthoDB" id="7694125at2"/>
<dbReference type="EMBL" id="CXWD01000012">
    <property type="protein sequence ID" value="CTQ72666.1"/>
    <property type="molecule type" value="Genomic_DNA"/>
</dbReference>
<protein>
    <submittedName>
        <fullName evidence="1">Uncharacterized protein</fullName>
    </submittedName>
</protein>
<keyword evidence="2" id="KW-1185">Reference proteome</keyword>
<organism evidence="1 2">
    <name type="scientific">Roseibium alexandrii</name>
    <dbReference type="NCBI Taxonomy" id="388408"/>
    <lineage>
        <taxon>Bacteria</taxon>
        <taxon>Pseudomonadati</taxon>
        <taxon>Pseudomonadota</taxon>
        <taxon>Alphaproteobacteria</taxon>
        <taxon>Hyphomicrobiales</taxon>
        <taxon>Stappiaceae</taxon>
        <taxon>Roseibium</taxon>
    </lineage>
</organism>
<accession>A0A0M7AE24</accession>
<dbReference type="RefSeq" id="WP_055672682.1">
    <property type="nucleotide sequence ID" value="NZ_CXWD01000012.1"/>
</dbReference>
<dbReference type="STRING" id="388408.LAX5112_03263"/>
<evidence type="ECO:0000313" key="1">
    <source>
        <dbReference type="EMBL" id="CTQ72666.1"/>
    </source>
</evidence>
<gene>
    <name evidence="1" type="ORF">LAX5112_03263</name>
</gene>
<name>A0A0M7AE24_9HYPH</name>
<dbReference type="AlphaFoldDB" id="A0A0M7AE24"/>
<sequence>MGGHFPDRLIELSGLSVFTWLMSGNAEQGAKLVCAVLPLRFKSGSASGNSIVVETENVQIVGGGSVNFKNGNLDLAFLPRAKKKQLVEIVSPFEIKGNLLDPELIVKDSGAGRAMGEVL</sequence>
<evidence type="ECO:0000313" key="2">
    <source>
        <dbReference type="Proteomes" id="UP000053235"/>
    </source>
</evidence>
<dbReference type="Proteomes" id="UP000053235">
    <property type="component" value="Unassembled WGS sequence"/>
</dbReference>
<proteinExistence type="predicted"/>
<reference evidence="2" key="1">
    <citation type="submission" date="2015-07" db="EMBL/GenBank/DDBJ databases">
        <authorList>
            <person name="Rodrigo-Torres Lidia"/>
            <person name="Arahal R.David."/>
        </authorList>
    </citation>
    <scope>NUCLEOTIDE SEQUENCE [LARGE SCALE GENOMIC DNA]</scope>
    <source>
        <strain evidence="2">CECT 5112</strain>
    </source>
</reference>